<dbReference type="InterPro" id="IPR048381">
    <property type="entry name" value="GDH_C"/>
</dbReference>
<keyword evidence="1" id="KW-0560">Oxidoreductase</keyword>
<keyword evidence="8" id="KW-1185">Reference proteome</keyword>
<gene>
    <name evidence="7" type="ORF">K1W69_14355</name>
</gene>
<feature type="domain" description="NAD-glutamate dehydrogenase N-terminal ACT1" evidence="4">
    <location>
        <begin position="33"/>
        <end position="171"/>
    </location>
</feature>
<dbReference type="Pfam" id="PF21076">
    <property type="entry name" value="GDH_ACT2"/>
    <property type="match status" value="1"/>
</dbReference>
<feature type="domain" description="NAD-glutamate dehydrogenase ACT3" evidence="6">
    <location>
        <begin position="537"/>
        <end position="616"/>
    </location>
</feature>
<protein>
    <submittedName>
        <fullName evidence="7">NAD-glutamate dehydrogenase</fullName>
    </submittedName>
</protein>
<evidence type="ECO:0000259" key="6">
    <source>
        <dbReference type="Pfam" id="PF21077"/>
    </source>
</evidence>
<feature type="domain" description="NAD-specific glutamate dehydrogenase C-terminal" evidence="3">
    <location>
        <begin position="1256"/>
        <end position="1589"/>
    </location>
</feature>
<evidence type="ECO:0000259" key="3">
    <source>
        <dbReference type="Pfam" id="PF21074"/>
    </source>
</evidence>
<dbReference type="Pfam" id="PF21077">
    <property type="entry name" value="GDH_ACT3"/>
    <property type="match status" value="1"/>
</dbReference>
<dbReference type="InterPro" id="IPR036291">
    <property type="entry name" value="NAD(P)-bd_dom_sf"/>
</dbReference>
<proteinExistence type="predicted"/>
<dbReference type="InterPro" id="IPR024727">
    <property type="entry name" value="NAD_Glu_DH_N_ACT1"/>
</dbReference>
<feature type="domain" description="NAD-glutamate dehydrogenase catalytic" evidence="2">
    <location>
        <begin position="718"/>
        <end position="1211"/>
    </location>
</feature>
<dbReference type="PANTHER" id="PTHR43403:SF1">
    <property type="entry name" value="NAD-SPECIFIC GLUTAMATE DEHYDROGENASE"/>
    <property type="match status" value="1"/>
</dbReference>
<comment type="caution">
    <text evidence="7">The sequence shown here is derived from an EMBL/GenBank/DDBJ whole genome shotgun (WGS) entry which is preliminary data.</text>
</comment>
<evidence type="ECO:0000259" key="4">
    <source>
        <dbReference type="Pfam" id="PF21075"/>
    </source>
</evidence>
<evidence type="ECO:0000259" key="5">
    <source>
        <dbReference type="Pfam" id="PF21076"/>
    </source>
</evidence>
<dbReference type="Pfam" id="PF21078">
    <property type="entry name" value="GDH_HM3"/>
    <property type="match status" value="1"/>
</dbReference>
<dbReference type="InterPro" id="IPR049059">
    <property type="entry name" value="NAD_Glu_DH_HM1"/>
</dbReference>
<dbReference type="EMBL" id="JAICBX010000002">
    <property type="protein sequence ID" value="MBW8638375.1"/>
    <property type="molecule type" value="Genomic_DNA"/>
</dbReference>
<dbReference type="SUPFAM" id="SSF51735">
    <property type="entry name" value="NAD(P)-binding Rossmann-fold domains"/>
    <property type="match status" value="1"/>
</dbReference>
<dbReference type="Gene3D" id="3.40.50.720">
    <property type="entry name" value="NAD(P)-binding Rossmann-like Domain"/>
    <property type="match status" value="1"/>
</dbReference>
<accession>A0AAE3D0C6</accession>
<evidence type="ECO:0000259" key="2">
    <source>
        <dbReference type="Pfam" id="PF05088"/>
    </source>
</evidence>
<dbReference type="Pfam" id="PF21075">
    <property type="entry name" value="GDH_ACT1"/>
    <property type="match status" value="1"/>
</dbReference>
<dbReference type="Pfam" id="PF21074">
    <property type="entry name" value="GDH_C"/>
    <property type="match status" value="1"/>
</dbReference>
<dbReference type="Proteomes" id="UP001196509">
    <property type="component" value="Unassembled WGS sequence"/>
</dbReference>
<feature type="domain" description="NAD-glutamate dehydrogenase ACT2" evidence="5">
    <location>
        <begin position="403"/>
        <end position="492"/>
    </location>
</feature>
<dbReference type="InterPro" id="IPR046346">
    <property type="entry name" value="Aminoacid_DH-like_N_sf"/>
</dbReference>
<dbReference type="InterPro" id="IPR049064">
    <property type="entry name" value="NAD_Glu_DH_ACT3"/>
</dbReference>
<dbReference type="Pfam" id="PF21073">
    <property type="entry name" value="GDH_HM1"/>
    <property type="match status" value="1"/>
</dbReference>
<dbReference type="InterPro" id="IPR049056">
    <property type="entry name" value="NAD_Glu_DH_HM3"/>
</dbReference>
<dbReference type="GO" id="GO:0004069">
    <property type="term" value="F:L-aspartate:2-oxoglutarate aminotransferase activity"/>
    <property type="evidence" value="ECO:0007669"/>
    <property type="project" value="InterPro"/>
</dbReference>
<organism evidence="7 8">
    <name type="scientific">Flavimaribacter sediminis</name>
    <dbReference type="NCBI Taxonomy" id="2865987"/>
    <lineage>
        <taxon>Bacteria</taxon>
        <taxon>Pseudomonadati</taxon>
        <taxon>Pseudomonadota</taxon>
        <taxon>Alphaproteobacteria</taxon>
        <taxon>Hyphomicrobiales</taxon>
        <taxon>Rhizobiaceae</taxon>
        <taxon>Flavimaribacter</taxon>
    </lineage>
</organism>
<dbReference type="Pfam" id="PF05088">
    <property type="entry name" value="Bac_GDH_CD"/>
    <property type="match status" value="1"/>
</dbReference>
<dbReference type="PIRSF" id="PIRSF036761">
    <property type="entry name" value="GDH_Mll4104"/>
    <property type="match status" value="1"/>
</dbReference>
<dbReference type="RefSeq" id="WP_220229002.1">
    <property type="nucleotide sequence ID" value="NZ_JAICBX010000002.1"/>
</dbReference>
<evidence type="ECO:0000256" key="1">
    <source>
        <dbReference type="ARBA" id="ARBA00023002"/>
    </source>
</evidence>
<sequence length="1595" mass="177278">MGVRSHPRRDRQIEKISGILKKQDEAYLDPSILFGMVSADDVLAFRPEALAAAAIDAWRNLQAWDGAQARVVVDHINDVEMGGAALTVVTIIDRNMPFLYDSVMGEISASHRDLQLAAHPIVSIGRSKDGAIEQTRLFSAGDQGALEKVSVIQIHLHPLSDAAREELADALASVLDQVHRANSDWRAMLTRLDSVITSLETSKTSHDPEVKTETLAFLEWLRDDNFTFLGMREYVYSGYGMDATIERAAEEGIGILSDPDVRVLRRGADHVSTTPELLAFMQGSDMLIVTKANVRSLVHRRAYMDYVGVKRYDEKGQVIGELRIVGLFTSSAYTRSVTRIPLLRSKVHEVISSFGFDPEGHSGKALLNVLESYPRDELFQIDVPMLAGFCEQVLELNDRPRVRVLPRIDRFDRFVSVILYVPRDQYDSEARVRVAAYLKDVFDAHLSAFYPAFPEGSVARVHFIFGRSSGKTPRVPQEVLEENVRRIVTRWEDRFLALAGPDGLALHTSDAYRDYFTPEEAVEDLQSFLDCLPDNDIGLDFYQRAGETSDHLGLKIFHLDEAVELSRRVPMLENLGFNVISEQTFELSVGEDVGAVRTVVLHNMELVQREGQAIDLPRIARKLEDAFLAVWSGKVDNDGFNRLVVNCGMSVREVKVMRTYARYLRQIGVTYSQGYISEALNRYHDIACDILELFERRFALTTPEDEMHKITEEIRLRIDEALVRVPSQDDDRILRQYVNLISATLRTNYYQGGDNASPAILSLKLDPRAIDGMPAPAPFREIFVYGAEVEGVHLRFGPIARGGLRWSDRAQDYRTEVLGLVKAQQVKNAVIVPVGSKGGFYPKELPTGGSRDDVFKAGREAYKTFISSLLDITDNIIDGVVTHPEETRCIDGDDPYFVVAADKGTATFSDTANAISQAHDFWLDDAFASGGSAGYDHKKMGITARGAWEAVKRHFREMNIDIQTTEFTAAGVGDMSGDVFGNGMLLSPKIRLVAAFDHRDIFIDPEPVCSTSFKERKRVFELGRSSWQDYDKSKLSKGGMIVSRSQKSIKLTDEAAAAIGLTKTTATPQEVLRAILKMDIDLMWFGGIGTYIKEDGESDAEVGDRGNDGIRVTASQVGAKVIGEGANLGVTQRGRIAYCLKGGRCNSDAIDNSAGVNSSDVEVNIKIALAKAMREGRLNRANRDKLLTAMTEQVAELVLRNNYLQTLAISIVEQDSAELTGDMSQLMNDLESAGHLDRQVETLPDDLELAERVTAGKPLTRPEIGVLLSYAKIVLFDELTESHLPDNPYFESTLVDYFPKRMHKTHRDDILEHRLRREIVSTVLANDVINRGGPSFISRMADATGMLPSQIVGAFVVVRDGLGLSELYDIIDSLDNQTPGAYQNELYGDLRHIFRIVVRWSAKAGVAQGPLADMVEALAKAVKTLQPVMPDILPNFMRRERQAIYQRAIDHGVPEKQAARLSETVGLVNIPDIMLAANLSNAGLEEAAKIYFDVTRAYRISRLEAAAYSAKAADFYEELAIGRSLDEISAARRNVMNAVITQFGKEENPVAAWQAADRLRRERIQARINELIDSGDFSISRLTVAAGMMSDLAAQ</sequence>
<dbReference type="InterPro" id="IPR049062">
    <property type="entry name" value="NAD_Glu_DH_ACT2"/>
</dbReference>
<evidence type="ECO:0000313" key="7">
    <source>
        <dbReference type="EMBL" id="MBW8638375.1"/>
    </source>
</evidence>
<evidence type="ECO:0000313" key="8">
    <source>
        <dbReference type="Proteomes" id="UP001196509"/>
    </source>
</evidence>
<reference evidence="7" key="1">
    <citation type="submission" date="2021-08" db="EMBL/GenBank/DDBJ databases">
        <title>Hoeflea bacterium WL0058 sp. nov., isolated from the sediment.</title>
        <authorList>
            <person name="Wang L."/>
            <person name="Zhang D."/>
        </authorList>
    </citation>
    <scope>NUCLEOTIDE SEQUENCE</scope>
    <source>
        <strain evidence="7">WL0058</strain>
    </source>
</reference>
<dbReference type="PANTHER" id="PTHR43403">
    <property type="entry name" value="NAD-SPECIFIC GLUTAMATE DEHYDROGENASE"/>
    <property type="match status" value="1"/>
</dbReference>
<dbReference type="SUPFAM" id="SSF53223">
    <property type="entry name" value="Aminoacid dehydrogenase-like, N-terminal domain"/>
    <property type="match status" value="1"/>
</dbReference>
<dbReference type="GO" id="GO:0004352">
    <property type="term" value="F:glutamate dehydrogenase (NAD+) activity"/>
    <property type="evidence" value="ECO:0007669"/>
    <property type="project" value="InterPro"/>
</dbReference>
<dbReference type="InterPro" id="IPR028971">
    <property type="entry name" value="NAD-GDH_cat"/>
</dbReference>
<dbReference type="GO" id="GO:0006538">
    <property type="term" value="P:L-glutamate catabolic process"/>
    <property type="evidence" value="ECO:0007669"/>
    <property type="project" value="InterPro"/>
</dbReference>
<name>A0AAE3D0C6_9HYPH</name>
<dbReference type="InterPro" id="IPR007780">
    <property type="entry name" value="NAD_Glu_DH_bac"/>
</dbReference>